<protein>
    <submittedName>
        <fullName evidence="5">Uncharacterized protein LOC120105732</fullName>
    </submittedName>
</protein>
<evidence type="ECO:0000256" key="1">
    <source>
        <dbReference type="PROSITE-ProRule" id="PRU00047"/>
    </source>
</evidence>
<dbReference type="Proteomes" id="UP000228380">
    <property type="component" value="Unplaced"/>
</dbReference>
<accession>A0A8B8ZS80</accession>
<dbReference type="KEGG" id="pda:120105732"/>
<dbReference type="GO" id="GO:0003676">
    <property type="term" value="F:nucleic acid binding"/>
    <property type="evidence" value="ECO:0007669"/>
    <property type="project" value="InterPro"/>
</dbReference>
<keyword evidence="1" id="KW-0479">Metal-binding</keyword>
<gene>
    <name evidence="5" type="primary">LOC120105732</name>
</gene>
<dbReference type="AlphaFoldDB" id="A0A8B8ZS80"/>
<keyword evidence="1" id="KW-0862">Zinc</keyword>
<evidence type="ECO:0000313" key="5">
    <source>
        <dbReference type="RefSeq" id="XP_038974368.1"/>
    </source>
</evidence>
<dbReference type="GO" id="GO:0008270">
    <property type="term" value="F:zinc ion binding"/>
    <property type="evidence" value="ECO:0007669"/>
    <property type="project" value="UniProtKB-KW"/>
</dbReference>
<feature type="compositionally biased region" description="Gly residues" evidence="2">
    <location>
        <begin position="278"/>
        <end position="287"/>
    </location>
</feature>
<dbReference type="InterPro" id="IPR001878">
    <property type="entry name" value="Znf_CCHC"/>
</dbReference>
<feature type="region of interest" description="Disordered" evidence="2">
    <location>
        <begin position="260"/>
        <end position="287"/>
    </location>
</feature>
<dbReference type="Pfam" id="PF14111">
    <property type="entry name" value="DUF4283"/>
    <property type="match status" value="1"/>
</dbReference>
<dbReference type="InterPro" id="IPR040256">
    <property type="entry name" value="At4g02000-like"/>
</dbReference>
<keyword evidence="1" id="KW-0863">Zinc-finger</keyword>
<dbReference type="PANTHER" id="PTHR31286:SF99">
    <property type="entry name" value="DUF4283 DOMAIN-CONTAINING PROTEIN"/>
    <property type="match status" value="1"/>
</dbReference>
<keyword evidence="4" id="KW-1185">Reference proteome</keyword>
<dbReference type="PANTHER" id="PTHR31286">
    <property type="entry name" value="GLYCINE-RICH CELL WALL STRUCTURAL PROTEIN 1.8-LIKE"/>
    <property type="match status" value="1"/>
</dbReference>
<evidence type="ECO:0000256" key="2">
    <source>
        <dbReference type="SAM" id="MobiDB-lite"/>
    </source>
</evidence>
<dbReference type="GeneID" id="120105732"/>
<reference evidence="5" key="1">
    <citation type="submission" date="2025-08" db="UniProtKB">
        <authorList>
            <consortium name="RefSeq"/>
        </authorList>
    </citation>
    <scope>IDENTIFICATION</scope>
    <source>
        <tissue evidence="5">Young leaves</tissue>
    </source>
</reference>
<evidence type="ECO:0000313" key="4">
    <source>
        <dbReference type="Proteomes" id="UP000228380"/>
    </source>
</evidence>
<dbReference type="RefSeq" id="XP_038974368.1">
    <property type="nucleotide sequence ID" value="XM_039118440.1"/>
</dbReference>
<dbReference type="PROSITE" id="PS50158">
    <property type="entry name" value="ZF_CCHC"/>
    <property type="match status" value="1"/>
</dbReference>
<organism evidence="4 5">
    <name type="scientific">Phoenix dactylifera</name>
    <name type="common">Date palm</name>
    <dbReference type="NCBI Taxonomy" id="42345"/>
    <lineage>
        <taxon>Eukaryota</taxon>
        <taxon>Viridiplantae</taxon>
        <taxon>Streptophyta</taxon>
        <taxon>Embryophyta</taxon>
        <taxon>Tracheophyta</taxon>
        <taxon>Spermatophyta</taxon>
        <taxon>Magnoliopsida</taxon>
        <taxon>Liliopsida</taxon>
        <taxon>Arecaceae</taxon>
        <taxon>Coryphoideae</taxon>
        <taxon>Phoeniceae</taxon>
        <taxon>Phoenix</taxon>
    </lineage>
</organism>
<dbReference type="OrthoDB" id="1399756at2759"/>
<name>A0A8B8ZS80_PHODC</name>
<sequence length="287" mass="31357">MAGGPAAQGVGEAMKERSWADVAKGPARQPAWTCHQPSSRELELMQNRFSDEVVDISEEELEDARAEWRSSAVIVKSLGRTVPGEWIAKEIKRVGRLAYNVEAFPLMDGFTVLRFAKEEDREAAVMNGPWTVAGQLVAMDRWQPNFVPGAKGVGRVVVWLRLPRLPVDYWRKETIYKIAARAGNPLALDGFTEQGRRFGFARVKIELDCSGSLKPGTMVRGRTGGVEETFWQSFVYENVPAPCSKCGQIGHSAPECGRFTPVAGSGETAETGGRKTPGSGGDDQGGW</sequence>
<feature type="domain" description="CCHC-type" evidence="3">
    <location>
        <begin position="243"/>
        <end position="256"/>
    </location>
</feature>
<dbReference type="InterPro" id="IPR025558">
    <property type="entry name" value="DUF4283"/>
</dbReference>
<evidence type="ECO:0000259" key="3">
    <source>
        <dbReference type="PROSITE" id="PS50158"/>
    </source>
</evidence>
<proteinExistence type="predicted"/>